<dbReference type="InterPro" id="IPR022764">
    <property type="entry name" value="Peptidase_S54_rhomboid_dom"/>
</dbReference>
<dbReference type="InterPro" id="IPR015940">
    <property type="entry name" value="UBA"/>
</dbReference>
<evidence type="ECO:0000256" key="4">
    <source>
        <dbReference type="ARBA" id="ARBA00022692"/>
    </source>
</evidence>
<dbReference type="Pfam" id="PF01694">
    <property type="entry name" value="Rhomboid"/>
    <property type="match status" value="1"/>
</dbReference>
<evidence type="ECO:0000313" key="11">
    <source>
        <dbReference type="EMBL" id="OAE18640.1"/>
    </source>
</evidence>
<keyword evidence="6 9" id="KW-1133">Transmembrane helix</keyword>
<dbReference type="Pfam" id="PF00627">
    <property type="entry name" value="UBA"/>
    <property type="match status" value="1"/>
</dbReference>
<comment type="subcellular location">
    <subcellularLocation>
        <location evidence="1">Membrane</location>
        <topology evidence="1">Multi-pass membrane protein</topology>
    </subcellularLocation>
</comment>
<feature type="domain" description="UBA" evidence="10">
    <location>
        <begin position="576"/>
        <end position="615"/>
    </location>
</feature>
<keyword evidence="7 9" id="KW-0472">Membrane</keyword>
<sequence>MRVCRFPSLYEEKANERSLSPSSLNLEESVLQRRPATMPENRGSAEEFVVGLEKDEKEEGDLIIGLIDLLSWWLERADRSRRESGQVEQAGGFGFGAHQRMDMRNSNIVTEASLTTRASQWWAGVPFVTALLVAICSAIYVVELFLGFDSFYQVCLLPYQVVARFQVYRLYTSVVFHASIFHVVFNMLALVPIGSGLERIMGSVRFLHIIFLLATSNGVIHIGLAYLAAHNPVYIYPDLSVECGIGFSGVIFALIVIETSLSGTQNRRFTLLITPQPLEPHLILKMSFKRISFSCFKTLCRGVFFPLCCCGLPPLIKVFAVPFFAAFLASSLFPQKFNFIEIQLLEVMYVRYPWALLFLFQLLMPSVSLLGHLSGILSGFAYTFGWFNMFMLAPSAYSVVESCSVLGFCVRRPGFIVGGSAVPATLPSVSNTSGGSQTFTSLWSGLQTMIPRRETPRTGTAPDEVRNALVVNDGPGHRFRIELQRFPGRGRTLGAVVGAPPRLLSPEGRSAHQAFAQSRLLNRDRSDSGEAEMQPLRSSSPPNRQAGDLQTSTPSSTTTATTPSLPRYQVPQQIGRQDHDVQSLVSMGFDQSKAVHALAASNGDVALAVEYLSAEDR</sequence>
<feature type="transmembrane region" description="Helical" evidence="9">
    <location>
        <begin position="174"/>
        <end position="194"/>
    </location>
</feature>
<feature type="transmembrane region" description="Helical" evidence="9">
    <location>
        <begin position="234"/>
        <end position="257"/>
    </location>
</feature>
<evidence type="ECO:0000313" key="12">
    <source>
        <dbReference type="Proteomes" id="UP000077202"/>
    </source>
</evidence>
<evidence type="ECO:0000256" key="2">
    <source>
        <dbReference type="ARBA" id="ARBA00009045"/>
    </source>
</evidence>
<feature type="region of interest" description="Disordered" evidence="8">
    <location>
        <begin position="519"/>
        <end position="569"/>
    </location>
</feature>
<reference evidence="11" key="1">
    <citation type="submission" date="2016-03" db="EMBL/GenBank/DDBJ databases">
        <title>Mechanisms controlling the formation of the plant cell surface in tip-growing cells are functionally conserved among land plants.</title>
        <authorList>
            <person name="Honkanen S."/>
            <person name="Jones V.A."/>
            <person name="Morieri G."/>
            <person name="Champion C."/>
            <person name="Hetherington A.J."/>
            <person name="Kelly S."/>
            <person name="Saint-Marcoux D."/>
            <person name="Proust H."/>
            <person name="Prescott H."/>
            <person name="Dolan L."/>
        </authorList>
    </citation>
    <scope>NUCLEOTIDE SEQUENCE [LARGE SCALE GENOMIC DNA]</scope>
    <source>
        <tissue evidence="11">Whole gametophyte</tissue>
    </source>
</reference>
<gene>
    <name evidence="11" type="ORF">AXG93_3810s1090</name>
</gene>
<dbReference type="SUPFAM" id="SSF46934">
    <property type="entry name" value="UBA-like"/>
    <property type="match status" value="1"/>
</dbReference>
<organism evidence="11 12">
    <name type="scientific">Marchantia polymorpha subsp. ruderalis</name>
    <dbReference type="NCBI Taxonomy" id="1480154"/>
    <lineage>
        <taxon>Eukaryota</taxon>
        <taxon>Viridiplantae</taxon>
        <taxon>Streptophyta</taxon>
        <taxon>Embryophyta</taxon>
        <taxon>Marchantiophyta</taxon>
        <taxon>Marchantiopsida</taxon>
        <taxon>Marchantiidae</taxon>
        <taxon>Marchantiales</taxon>
        <taxon>Marchantiaceae</taxon>
        <taxon>Marchantia</taxon>
    </lineage>
</organism>
<protein>
    <recommendedName>
        <fullName evidence="10">UBA domain-containing protein</fullName>
    </recommendedName>
</protein>
<feature type="transmembrane region" description="Helical" evidence="9">
    <location>
        <begin position="121"/>
        <end position="142"/>
    </location>
</feature>
<evidence type="ECO:0000259" key="10">
    <source>
        <dbReference type="PROSITE" id="PS50030"/>
    </source>
</evidence>
<keyword evidence="3" id="KW-0645">Protease</keyword>
<keyword evidence="4 9" id="KW-0812">Transmembrane</keyword>
<evidence type="ECO:0000256" key="5">
    <source>
        <dbReference type="ARBA" id="ARBA00022801"/>
    </source>
</evidence>
<dbReference type="EMBL" id="LVLJ01004027">
    <property type="protein sequence ID" value="OAE18640.1"/>
    <property type="molecule type" value="Genomic_DNA"/>
</dbReference>
<dbReference type="SMART" id="SM00165">
    <property type="entry name" value="UBA"/>
    <property type="match status" value="1"/>
</dbReference>
<dbReference type="PANTHER" id="PTHR43066:SF1">
    <property type="entry name" value="RHOMBOID PROTEIN 2"/>
    <property type="match status" value="1"/>
</dbReference>
<comment type="similarity">
    <text evidence="2">Belongs to the peptidase S54 family.</text>
</comment>
<evidence type="ECO:0000256" key="1">
    <source>
        <dbReference type="ARBA" id="ARBA00004141"/>
    </source>
</evidence>
<dbReference type="AlphaFoldDB" id="A0A176VCX3"/>
<dbReference type="InterPro" id="IPR035952">
    <property type="entry name" value="Rhomboid-like_sf"/>
</dbReference>
<dbReference type="GO" id="GO:0006508">
    <property type="term" value="P:proteolysis"/>
    <property type="evidence" value="ECO:0007669"/>
    <property type="project" value="UniProtKB-KW"/>
</dbReference>
<name>A0A176VCX3_MARPO</name>
<keyword evidence="12" id="KW-1185">Reference proteome</keyword>
<comment type="caution">
    <text evidence="11">The sequence shown here is derived from an EMBL/GenBank/DDBJ whole genome shotgun (WGS) entry which is preliminary data.</text>
</comment>
<dbReference type="Proteomes" id="UP000077202">
    <property type="component" value="Unassembled WGS sequence"/>
</dbReference>
<dbReference type="CDD" id="cd14287">
    <property type="entry name" value="UBA_At3g58460_like"/>
    <property type="match status" value="1"/>
</dbReference>
<dbReference type="Gene3D" id="1.10.8.10">
    <property type="entry name" value="DNA helicase RuvA subunit, C-terminal domain"/>
    <property type="match status" value="1"/>
</dbReference>
<dbReference type="GO" id="GO:0004252">
    <property type="term" value="F:serine-type endopeptidase activity"/>
    <property type="evidence" value="ECO:0007669"/>
    <property type="project" value="InterPro"/>
</dbReference>
<dbReference type="GO" id="GO:0016020">
    <property type="term" value="C:membrane"/>
    <property type="evidence" value="ECO:0007669"/>
    <property type="project" value="UniProtKB-SubCell"/>
</dbReference>
<proteinExistence type="inferred from homology"/>
<dbReference type="InterPro" id="IPR009060">
    <property type="entry name" value="UBA-like_sf"/>
</dbReference>
<accession>A0A176VCX3</accession>
<feature type="compositionally biased region" description="Low complexity" evidence="8">
    <location>
        <begin position="551"/>
        <end position="564"/>
    </location>
</feature>
<evidence type="ECO:0000256" key="9">
    <source>
        <dbReference type="SAM" id="Phobius"/>
    </source>
</evidence>
<evidence type="ECO:0000256" key="6">
    <source>
        <dbReference type="ARBA" id="ARBA00022989"/>
    </source>
</evidence>
<dbReference type="PROSITE" id="PS50030">
    <property type="entry name" value="UBA"/>
    <property type="match status" value="1"/>
</dbReference>
<feature type="transmembrane region" description="Helical" evidence="9">
    <location>
        <begin position="303"/>
        <end position="332"/>
    </location>
</feature>
<feature type="transmembrane region" description="Helical" evidence="9">
    <location>
        <begin position="206"/>
        <end position="228"/>
    </location>
</feature>
<evidence type="ECO:0000256" key="3">
    <source>
        <dbReference type="ARBA" id="ARBA00022670"/>
    </source>
</evidence>
<dbReference type="Gene3D" id="1.20.1540.10">
    <property type="entry name" value="Rhomboid-like"/>
    <property type="match status" value="1"/>
</dbReference>
<keyword evidence="5" id="KW-0378">Hydrolase</keyword>
<evidence type="ECO:0000256" key="8">
    <source>
        <dbReference type="SAM" id="MobiDB-lite"/>
    </source>
</evidence>
<dbReference type="SUPFAM" id="SSF144091">
    <property type="entry name" value="Rhomboid-like"/>
    <property type="match status" value="2"/>
</dbReference>
<evidence type="ECO:0000256" key="7">
    <source>
        <dbReference type="ARBA" id="ARBA00023136"/>
    </source>
</evidence>
<dbReference type="PANTHER" id="PTHR43066">
    <property type="entry name" value="RHOMBOID-RELATED PROTEIN"/>
    <property type="match status" value="1"/>
</dbReference>